<proteinExistence type="predicted"/>
<dbReference type="EMBL" id="CAJVPM010002356">
    <property type="protein sequence ID" value="CAG8484883.1"/>
    <property type="molecule type" value="Genomic_DNA"/>
</dbReference>
<gene>
    <name evidence="1" type="ORF">SCALOS_LOCUS2587</name>
</gene>
<name>A0ACA9KQQ3_9GLOM</name>
<comment type="caution">
    <text evidence="1">The sequence shown here is derived from an EMBL/GenBank/DDBJ whole genome shotgun (WGS) entry which is preliminary data.</text>
</comment>
<evidence type="ECO:0000313" key="2">
    <source>
        <dbReference type="Proteomes" id="UP000789860"/>
    </source>
</evidence>
<protein>
    <submittedName>
        <fullName evidence="1">9032_t:CDS:1</fullName>
    </submittedName>
</protein>
<evidence type="ECO:0000313" key="1">
    <source>
        <dbReference type="EMBL" id="CAG8484883.1"/>
    </source>
</evidence>
<dbReference type="Proteomes" id="UP000789860">
    <property type="component" value="Unassembled WGS sequence"/>
</dbReference>
<accession>A0ACA9KQQ3</accession>
<reference evidence="1" key="1">
    <citation type="submission" date="2021-06" db="EMBL/GenBank/DDBJ databases">
        <authorList>
            <person name="Kallberg Y."/>
            <person name="Tangrot J."/>
            <person name="Rosling A."/>
        </authorList>
    </citation>
    <scope>NUCLEOTIDE SEQUENCE</scope>
    <source>
        <strain evidence="1">AU212A</strain>
    </source>
</reference>
<organism evidence="1 2">
    <name type="scientific">Scutellospora calospora</name>
    <dbReference type="NCBI Taxonomy" id="85575"/>
    <lineage>
        <taxon>Eukaryota</taxon>
        <taxon>Fungi</taxon>
        <taxon>Fungi incertae sedis</taxon>
        <taxon>Mucoromycota</taxon>
        <taxon>Glomeromycotina</taxon>
        <taxon>Glomeromycetes</taxon>
        <taxon>Diversisporales</taxon>
        <taxon>Gigasporaceae</taxon>
        <taxon>Scutellospora</taxon>
    </lineage>
</organism>
<keyword evidence="2" id="KW-1185">Reference proteome</keyword>
<feature type="non-terminal residue" evidence="1">
    <location>
        <position position="1"/>
    </location>
</feature>
<sequence length="248" mass="28325">WQEVQNCSPRLYVEPVPTSHPCIRYANIKRSCNGTYALCYQFLWHLYHNKHILVLKDEKVPIINGQPPQQTFNKQTPQPKILPLPEFEITLPPAGPSFAERSAREISIKAKVCKIVGNPYKELTMEIDTQSDVTWISLALFNFLNLEKIDLDEDELIIGHGNAVIPVYCAALLYLKINKIKVYTKVYVDKNIEQIGGLIGKDIIKAMNMNILTKEGVVTITYNDQTFSVPMYIGKKTDNLYIELSDHE</sequence>